<protein>
    <recommendedName>
        <fullName evidence="7">Amino acid transporter transmembrane domain-containing protein</fullName>
    </recommendedName>
</protein>
<feature type="transmembrane region" description="Helical" evidence="6">
    <location>
        <begin position="226"/>
        <end position="246"/>
    </location>
</feature>
<dbReference type="InterPro" id="IPR013057">
    <property type="entry name" value="AA_transpt_TM"/>
</dbReference>
<accession>A0A8H7VPU5</accession>
<sequence length="444" mass="48849">MADSSLHLENQGDLGSILSKGTDSSAVADCDRTHAGSSVYAYWNIVCSVCGVGMLGLSQSLSRGGWVAIILIVIAWWMVLYLSIIVNKCLYQPRNRKLHRTRLTSIPALADDAFGKLGGWVAYFFQTWILLGSSILHFVLAGSNMNILCEGTSAEIGQIPWTIIFCVAVCIPIIFLKSMKDTGWTSISGAVAIIITTFICVIVAGMDNNSRIPEEVATGKTIITHNTVVWIGFPASLANIAVSFGANIMFPSIEAAMKKPQDFTRVVSYALTTCALLYIMIAIPGYYVYGDSVQNPVYYSLRDGVPRMVCILLITLAIIAPIPIFLSAFNLECEEAMGITVERWGRTGEFAFRALFRSLTIVFCAVIGCVVPFFDLLMTLVGAFGFCTCIFIIPIPCYWRLFGFRKIPIYELAWNLLILLFGSVGLIFGTWFAIQDLVHAFNEK</sequence>
<comment type="similarity">
    <text evidence="2">Belongs to the amino acid/polyamine transporter 2 family.</text>
</comment>
<evidence type="ECO:0000313" key="9">
    <source>
        <dbReference type="Proteomes" id="UP000646827"/>
    </source>
</evidence>
<comment type="caution">
    <text evidence="8">The sequence shown here is derived from an EMBL/GenBank/DDBJ whole genome shotgun (WGS) entry which is preliminary data.</text>
</comment>
<organism evidence="8 9">
    <name type="scientific">Circinella minor</name>
    <dbReference type="NCBI Taxonomy" id="1195481"/>
    <lineage>
        <taxon>Eukaryota</taxon>
        <taxon>Fungi</taxon>
        <taxon>Fungi incertae sedis</taxon>
        <taxon>Mucoromycota</taxon>
        <taxon>Mucoromycotina</taxon>
        <taxon>Mucoromycetes</taxon>
        <taxon>Mucorales</taxon>
        <taxon>Lichtheimiaceae</taxon>
        <taxon>Circinella</taxon>
    </lineage>
</organism>
<dbReference type="EMBL" id="JAEPRB010000012">
    <property type="protein sequence ID" value="KAG2226912.1"/>
    <property type="molecule type" value="Genomic_DNA"/>
</dbReference>
<evidence type="ECO:0000313" key="8">
    <source>
        <dbReference type="EMBL" id="KAG2226912.1"/>
    </source>
</evidence>
<evidence type="ECO:0000256" key="5">
    <source>
        <dbReference type="ARBA" id="ARBA00023136"/>
    </source>
</evidence>
<feature type="transmembrane region" description="Helical" evidence="6">
    <location>
        <begin position="413"/>
        <end position="434"/>
    </location>
</feature>
<feature type="transmembrane region" description="Helical" evidence="6">
    <location>
        <begin position="380"/>
        <end position="401"/>
    </location>
</feature>
<dbReference type="Pfam" id="PF01490">
    <property type="entry name" value="Aa_trans"/>
    <property type="match status" value="1"/>
</dbReference>
<evidence type="ECO:0000256" key="2">
    <source>
        <dbReference type="ARBA" id="ARBA00008066"/>
    </source>
</evidence>
<feature type="domain" description="Amino acid transporter transmembrane" evidence="7">
    <location>
        <begin position="36"/>
        <end position="434"/>
    </location>
</feature>
<proteinExistence type="inferred from homology"/>
<comment type="subcellular location">
    <subcellularLocation>
        <location evidence="1">Membrane</location>
        <topology evidence="1">Multi-pass membrane protein</topology>
    </subcellularLocation>
</comment>
<feature type="transmembrane region" description="Helical" evidence="6">
    <location>
        <begin position="183"/>
        <end position="206"/>
    </location>
</feature>
<dbReference type="Proteomes" id="UP000646827">
    <property type="component" value="Unassembled WGS sequence"/>
</dbReference>
<feature type="transmembrane region" description="Helical" evidence="6">
    <location>
        <begin position="120"/>
        <end position="139"/>
    </location>
</feature>
<dbReference type="PANTHER" id="PTHR22950:SF349">
    <property type="entry name" value="AMINO ACID TRANSPORTER TRANSMEMBRANE DOMAIN-CONTAINING PROTEIN"/>
    <property type="match status" value="1"/>
</dbReference>
<keyword evidence="5 6" id="KW-0472">Membrane</keyword>
<evidence type="ECO:0000256" key="4">
    <source>
        <dbReference type="ARBA" id="ARBA00022989"/>
    </source>
</evidence>
<dbReference type="GO" id="GO:0005774">
    <property type="term" value="C:vacuolar membrane"/>
    <property type="evidence" value="ECO:0007669"/>
    <property type="project" value="TreeGrafter"/>
</dbReference>
<name>A0A8H7VPU5_9FUNG</name>
<feature type="transmembrane region" description="Helical" evidence="6">
    <location>
        <begin position="350"/>
        <end position="374"/>
    </location>
</feature>
<keyword evidence="3 6" id="KW-0812">Transmembrane</keyword>
<dbReference type="PANTHER" id="PTHR22950">
    <property type="entry name" value="AMINO ACID TRANSPORTER"/>
    <property type="match status" value="1"/>
</dbReference>
<dbReference type="GO" id="GO:0015179">
    <property type="term" value="F:L-amino acid transmembrane transporter activity"/>
    <property type="evidence" value="ECO:0007669"/>
    <property type="project" value="TreeGrafter"/>
</dbReference>
<feature type="transmembrane region" description="Helical" evidence="6">
    <location>
        <begin position="41"/>
        <end position="60"/>
    </location>
</feature>
<reference evidence="8 9" key="1">
    <citation type="submission" date="2020-12" db="EMBL/GenBank/DDBJ databases">
        <title>Metabolic potential, ecology and presence of endohyphal bacteria is reflected in genomic diversity of Mucoromycotina.</title>
        <authorList>
            <person name="Muszewska A."/>
            <person name="Okrasinska A."/>
            <person name="Steczkiewicz K."/>
            <person name="Drgas O."/>
            <person name="Orlowska M."/>
            <person name="Perlinska-Lenart U."/>
            <person name="Aleksandrzak-Piekarczyk T."/>
            <person name="Szatraj K."/>
            <person name="Zielenkiewicz U."/>
            <person name="Pilsyk S."/>
            <person name="Malc E."/>
            <person name="Mieczkowski P."/>
            <person name="Kruszewska J.S."/>
            <person name="Biernat P."/>
            <person name="Pawlowska J."/>
        </authorList>
    </citation>
    <scope>NUCLEOTIDE SEQUENCE [LARGE SCALE GENOMIC DNA]</scope>
    <source>
        <strain evidence="8 9">CBS 142.35</strain>
    </source>
</reference>
<dbReference type="OrthoDB" id="40134at2759"/>
<evidence type="ECO:0000259" key="7">
    <source>
        <dbReference type="Pfam" id="PF01490"/>
    </source>
</evidence>
<feature type="transmembrane region" description="Helical" evidence="6">
    <location>
        <begin position="159"/>
        <end position="176"/>
    </location>
</feature>
<feature type="transmembrane region" description="Helical" evidence="6">
    <location>
        <begin position="309"/>
        <end position="329"/>
    </location>
</feature>
<gene>
    <name evidence="8" type="ORF">INT45_010191</name>
</gene>
<evidence type="ECO:0000256" key="6">
    <source>
        <dbReference type="SAM" id="Phobius"/>
    </source>
</evidence>
<evidence type="ECO:0000256" key="1">
    <source>
        <dbReference type="ARBA" id="ARBA00004141"/>
    </source>
</evidence>
<feature type="transmembrane region" description="Helical" evidence="6">
    <location>
        <begin position="66"/>
        <end position="90"/>
    </location>
</feature>
<dbReference type="AlphaFoldDB" id="A0A8H7VPU5"/>
<feature type="transmembrane region" description="Helical" evidence="6">
    <location>
        <begin position="266"/>
        <end position="289"/>
    </location>
</feature>
<keyword evidence="9" id="KW-1185">Reference proteome</keyword>
<keyword evidence="4 6" id="KW-1133">Transmembrane helix</keyword>
<evidence type="ECO:0000256" key="3">
    <source>
        <dbReference type="ARBA" id="ARBA00022692"/>
    </source>
</evidence>